<dbReference type="OrthoDB" id="3074690at2759"/>
<dbReference type="AlphaFoldDB" id="A0A6A4H8W6"/>
<sequence>MKFQDQYAPEHVKRDYTYEEDREEVIREGWAPHMTDKIILGRHEQRRYYGRIMYGREYYQINKDVLLARTSERNKIRAQKLSGSPPEIQELAKERHCQAQA</sequence>
<reference evidence="1" key="1">
    <citation type="journal article" date="2019" name="Environ. Microbiol.">
        <title>Fungal ecological strategies reflected in gene transcription - a case study of two litter decomposers.</title>
        <authorList>
            <person name="Barbi F."/>
            <person name="Kohler A."/>
            <person name="Barry K."/>
            <person name="Baskaran P."/>
            <person name="Daum C."/>
            <person name="Fauchery L."/>
            <person name="Ihrmark K."/>
            <person name="Kuo A."/>
            <person name="LaButti K."/>
            <person name="Lipzen A."/>
            <person name="Morin E."/>
            <person name="Grigoriev I.V."/>
            <person name="Henrissat B."/>
            <person name="Lindahl B."/>
            <person name="Martin F."/>
        </authorList>
    </citation>
    <scope>NUCLEOTIDE SEQUENCE</scope>
    <source>
        <strain evidence="1">JB14</strain>
    </source>
</reference>
<protein>
    <submittedName>
        <fullName evidence="1">Uncharacterized protein</fullName>
    </submittedName>
</protein>
<dbReference type="EMBL" id="ML769555">
    <property type="protein sequence ID" value="KAE9394200.1"/>
    <property type="molecule type" value="Genomic_DNA"/>
</dbReference>
<gene>
    <name evidence="1" type="ORF">BT96DRAFT_998750</name>
</gene>
<proteinExistence type="predicted"/>
<organism evidence="1 2">
    <name type="scientific">Gymnopus androsaceus JB14</name>
    <dbReference type="NCBI Taxonomy" id="1447944"/>
    <lineage>
        <taxon>Eukaryota</taxon>
        <taxon>Fungi</taxon>
        <taxon>Dikarya</taxon>
        <taxon>Basidiomycota</taxon>
        <taxon>Agaricomycotina</taxon>
        <taxon>Agaricomycetes</taxon>
        <taxon>Agaricomycetidae</taxon>
        <taxon>Agaricales</taxon>
        <taxon>Marasmiineae</taxon>
        <taxon>Omphalotaceae</taxon>
        <taxon>Gymnopus</taxon>
    </lineage>
</organism>
<keyword evidence="2" id="KW-1185">Reference proteome</keyword>
<evidence type="ECO:0000313" key="1">
    <source>
        <dbReference type="EMBL" id="KAE9394200.1"/>
    </source>
</evidence>
<accession>A0A6A4H8W6</accession>
<name>A0A6A4H8W6_9AGAR</name>
<evidence type="ECO:0000313" key="2">
    <source>
        <dbReference type="Proteomes" id="UP000799118"/>
    </source>
</evidence>
<dbReference type="Proteomes" id="UP000799118">
    <property type="component" value="Unassembled WGS sequence"/>
</dbReference>